<evidence type="ECO:0000256" key="7">
    <source>
        <dbReference type="ARBA" id="ARBA00023004"/>
    </source>
</evidence>
<evidence type="ECO:0000256" key="5">
    <source>
        <dbReference type="ARBA" id="ARBA00022964"/>
    </source>
</evidence>
<keyword evidence="2" id="KW-0001">2Fe-2S</keyword>
<dbReference type="PRINTS" id="PR00090">
    <property type="entry name" value="RNGDIOXGNASE"/>
</dbReference>
<evidence type="ECO:0000256" key="3">
    <source>
        <dbReference type="ARBA" id="ARBA00022723"/>
    </source>
</evidence>
<organism evidence="11 12">
    <name type="scientific">Paralimibaculum aggregatum</name>
    <dbReference type="NCBI Taxonomy" id="3036245"/>
    <lineage>
        <taxon>Bacteria</taxon>
        <taxon>Pseudomonadati</taxon>
        <taxon>Pseudomonadota</taxon>
        <taxon>Alphaproteobacteria</taxon>
        <taxon>Rhodobacterales</taxon>
        <taxon>Paracoccaceae</taxon>
        <taxon>Paralimibaculum</taxon>
    </lineage>
</organism>
<dbReference type="Pfam" id="PF00848">
    <property type="entry name" value="Ring_hydroxyl_A"/>
    <property type="match status" value="1"/>
</dbReference>
<name>A0ABQ6LSH0_9RHOB</name>
<evidence type="ECO:0000259" key="10">
    <source>
        <dbReference type="PROSITE" id="PS51296"/>
    </source>
</evidence>
<keyword evidence="8" id="KW-0411">Iron-sulfur</keyword>
<dbReference type="RefSeq" id="WP_285674245.1">
    <property type="nucleotide sequence ID" value="NZ_BSYI01000049.1"/>
</dbReference>
<keyword evidence="12" id="KW-1185">Reference proteome</keyword>
<dbReference type="InterPro" id="IPR015881">
    <property type="entry name" value="ARHD_Rieske_2Fe_2S"/>
</dbReference>
<dbReference type="SUPFAM" id="SSF55961">
    <property type="entry name" value="Bet v1-like"/>
    <property type="match status" value="1"/>
</dbReference>
<accession>A0ABQ6LSH0</accession>
<protein>
    <submittedName>
        <fullName evidence="11">SRPBCC family protein</fullName>
    </submittedName>
</protein>
<evidence type="ECO:0000313" key="12">
    <source>
        <dbReference type="Proteomes" id="UP001239909"/>
    </source>
</evidence>
<dbReference type="InterPro" id="IPR017941">
    <property type="entry name" value="Rieske_2Fe-2S"/>
</dbReference>
<dbReference type="Gene3D" id="2.102.10.10">
    <property type="entry name" value="Rieske [2Fe-2S] iron-sulphur domain"/>
    <property type="match status" value="1"/>
</dbReference>
<gene>
    <name evidence="11" type="ORF">LNKW23_42380</name>
</gene>
<feature type="domain" description="Rieske" evidence="10">
    <location>
        <begin position="41"/>
        <end position="152"/>
    </location>
</feature>
<evidence type="ECO:0000256" key="9">
    <source>
        <dbReference type="ARBA" id="ARBA00023027"/>
    </source>
</evidence>
<reference evidence="11 12" key="1">
    <citation type="submission" date="2023-04" db="EMBL/GenBank/DDBJ databases">
        <title>Marinoamorphus aggregata gen. nov., sp. Nov., isolate from tissue of brittle star Ophioplocus japonicus.</title>
        <authorList>
            <person name="Kawano K."/>
            <person name="Sawayama S."/>
            <person name="Nakagawa S."/>
        </authorList>
    </citation>
    <scope>NUCLEOTIDE SEQUENCE [LARGE SCALE GENOMIC DNA]</scope>
    <source>
        <strain evidence="11 12">NKW23</strain>
    </source>
</reference>
<evidence type="ECO:0000256" key="2">
    <source>
        <dbReference type="ARBA" id="ARBA00022714"/>
    </source>
</evidence>
<evidence type="ECO:0000313" key="11">
    <source>
        <dbReference type="EMBL" id="GMG85022.1"/>
    </source>
</evidence>
<dbReference type="Gene3D" id="3.90.380.10">
    <property type="entry name" value="Naphthalene 1,2-dioxygenase Alpha Subunit, Chain A, domain 1"/>
    <property type="match status" value="1"/>
</dbReference>
<keyword evidence="3" id="KW-0479">Metal-binding</keyword>
<evidence type="ECO:0000256" key="8">
    <source>
        <dbReference type="ARBA" id="ARBA00023014"/>
    </source>
</evidence>
<dbReference type="SUPFAM" id="SSF50022">
    <property type="entry name" value="ISP domain"/>
    <property type="match status" value="1"/>
</dbReference>
<dbReference type="PROSITE" id="PS51296">
    <property type="entry name" value="RIESKE"/>
    <property type="match status" value="1"/>
</dbReference>
<keyword evidence="4" id="KW-0058">Aromatic hydrocarbons catabolism</keyword>
<dbReference type="PANTHER" id="PTHR43756:SF1">
    <property type="entry name" value="3-PHENYLPROPIONATE_CINNAMIC ACID DIOXYGENASE SUBUNIT ALPHA"/>
    <property type="match status" value="1"/>
</dbReference>
<keyword evidence="6" id="KW-0560">Oxidoreductase</keyword>
<dbReference type="InterPro" id="IPR036922">
    <property type="entry name" value="Rieske_2Fe-2S_sf"/>
</dbReference>
<comment type="similarity">
    <text evidence="1">Belongs to the bacterial ring-hydroxylating dioxygenase alpha subunit family.</text>
</comment>
<evidence type="ECO:0000256" key="4">
    <source>
        <dbReference type="ARBA" id="ARBA00022797"/>
    </source>
</evidence>
<comment type="caution">
    <text evidence="11">The sequence shown here is derived from an EMBL/GenBank/DDBJ whole genome shotgun (WGS) entry which is preliminary data.</text>
</comment>
<sequence length="439" mass="50049">MDGATALHQLVDTSNRLVSRRIFFDEDIFREEIRRIYARSWLFVGHESQIPEPGDYITNYMGEDPVIMVRDRAGAVRVFLNSCRHRGMKVCRNDFGNTKTFVCVFHGWSYSTDGKLAGVPYQKEAYGKRLDTEKWGLLEVPKVTSYGGFVFANWDAGAPSLDDWLGNAKYYLDITMERPLGGVTFLKGTQRYRATSNWKLMAENFAGDSYHLPYSHGSVYRLNIRQISPVTYTSAPALHTVTADNGHCFTSIAFENERFEADMNEAREYTEEVRAYLEKCRARLVERLGEDRANIYALGFGNIFPNLAFNNFSALRPMGFYQAHPKAPHEIEMWQWCAIDRDAPEAVKEMVRVDFTRTQAASGIAAQDDAENFEQVTEATRGVIGQTLDFNYQMGLEAPGEPHPLHPGRVAPYFSENNQMNFYTRWAEMMAEPAAEVVQ</sequence>
<evidence type="ECO:0000256" key="6">
    <source>
        <dbReference type="ARBA" id="ARBA00023002"/>
    </source>
</evidence>
<dbReference type="PANTHER" id="PTHR43756">
    <property type="entry name" value="CHOLINE MONOOXYGENASE, CHLOROPLASTIC"/>
    <property type="match status" value="1"/>
</dbReference>
<dbReference type="Proteomes" id="UP001239909">
    <property type="component" value="Unassembled WGS sequence"/>
</dbReference>
<dbReference type="InterPro" id="IPR043266">
    <property type="entry name" value="RHO_NdoB-like_C"/>
</dbReference>
<evidence type="ECO:0000256" key="1">
    <source>
        <dbReference type="ARBA" id="ARBA00008751"/>
    </source>
</evidence>
<dbReference type="PROSITE" id="PS00570">
    <property type="entry name" value="RING_HYDROXYL_ALPHA"/>
    <property type="match status" value="1"/>
</dbReference>
<keyword evidence="7" id="KW-0408">Iron</keyword>
<keyword evidence="9" id="KW-0520">NAD</keyword>
<dbReference type="InterPro" id="IPR001663">
    <property type="entry name" value="Rng_hydr_dOase-A"/>
</dbReference>
<dbReference type="EMBL" id="BSYI01000049">
    <property type="protein sequence ID" value="GMG85022.1"/>
    <property type="molecule type" value="Genomic_DNA"/>
</dbReference>
<keyword evidence="5" id="KW-0223">Dioxygenase</keyword>
<dbReference type="Pfam" id="PF00355">
    <property type="entry name" value="Rieske"/>
    <property type="match status" value="1"/>
</dbReference>
<dbReference type="CDD" id="cd08881">
    <property type="entry name" value="RHO_alpha_C_NDO-like"/>
    <property type="match status" value="1"/>
</dbReference>
<dbReference type="InterPro" id="IPR015879">
    <property type="entry name" value="Ring_hydroxy_dOase_asu_C_dom"/>
</dbReference>
<proteinExistence type="inferred from homology"/>